<evidence type="ECO:0000313" key="1">
    <source>
        <dbReference type="EMBL" id="TRY76648.1"/>
    </source>
</evidence>
<reference evidence="1 2" key="1">
    <citation type="journal article" date="2018" name="Nat. Ecol. Evol.">
        <title>Genomic signatures of mitonuclear coevolution across populations of Tigriopus californicus.</title>
        <authorList>
            <person name="Barreto F.S."/>
            <person name="Watson E.T."/>
            <person name="Lima T.G."/>
            <person name="Willett C.S."/>
            <person name="Edmands S."/>
            <person name="Li W."/>
            <person name="Burton R.S."/>
        </authorList>
    </citation>
    <scope>NUCLEOTIDE SEQUENCE [LARGE SCALE GENOMIC DNA]</scope>
    <source>
        <strain evidence="1 2">San Diego</strain>
    </source>
</reference>
<protein>
    <submittedName>
        <fullName evidence="1">Uncharacterized protein</fullName>
    </submittedName>
</protein>
<accession>A0A553PG41</accession>
<sequence length="197" mass="22258">MYFKLSAREFEILEEKEAIISRLVLNQQHPPVHGSNKKPLKPPILVVTQDGSHMTAVIQRDNSYDILDEDTNSDRGSSSPTPALSKKARFIQLFRGFADYVRKRVSAVRPPTHDRNLNRHRRRLADGLALSVNGTMISTSCALTNGIDTATSWMFFNHPFVKELEETVSLKCDVRVLSGYEQIFNLVEALMQAQGED</sequence>
<dbReference type="EMBL" id="VCGU01000004">
    <property type="protein sequence ID" value="TRY76648.1"/>
    <property type="molecule type" value="Genomic_DNA"/>
</dbReference>
<dbReference type="AlphaFoldDB" id="A0A553PG41"/>
<proteinExistence type="predicted"/>
<dbReference type="Proteomes" id="UP000318571">
    <property type="component" value="Chromosome 5"/>
</dbReference>
<gene>
    <name evidence="1" type="ORF">TCAL_11832</name>
</gene>
<comment type="caution">
    <text evidence="1">The sequence shown here is derived from an EMBL/GenBank/DDBJ whole genome shotgun (WGS) entry which is preliminary data.</text>
</comment>
<evidence type="ECO:0000313" key="2">
    <source>
        <dbReference type="Proteomes" id="UP000318571"/>
    </source>
</evidence>
<keyword evidence="2" id="KW-1185">Reference proteome</keyword>
<name>A0A553PG41_TIGCA</name>
<organism evidence="1 2">
    <name type="scientific">Tigriopus californicus</name>
    <name type="common">Marine copepod</name>
    <dbReference type="NCBI Taxonomy" id="6832"/>
    <lineage>
        <taxon>Eukaryota</taxon>
        <taxon>Metazoa</taxon>
        <taxon>Ecdysozoa</taxon>
        <taxon>Arthropoda</taxon>
        <taxon>Crustacea</taxon>
        <taxon>Multicrustacea</taxon>
        <taxon>Hexanauplia</taxon>
        <taxon>Copepoda</taxon>
        <taxon>Harpacticoida</taxon>
        <taxon>Harpacticidae</taxon>
        <taxon>Tigriopus</taxon>
    </lineage>
</organism>